<evidence type="ECO:0000313" key="8">
    <source>
        <dbReference type="Proteomes" id="UP001152649"/>
    </source>
</evidence>
<comment type="caution">
    <text evidence="7">The sequence shown here is derived from an EMBL/GenBank/DDBJ whole genome shotgun (WGS) entry which is preliminary data.</text>
</comment>
<gene>
    <name evidence="7" type="ORF">PSALAMII_LOCUS1967</name>
</gene>
<feature type="transmembrane region" description="Helical" evidence="6">
    <location>
        <begin position="154"/>
        <end position="174"/>
    </location>
</feature>
<evidence type="ECO:0000256" key="3">
    <source>
        <dbReference type="ARBA" id="ARBA00022989"/>
    </source>
</evidence>
<name>A0A9W4IMG5_9EURO</name>
<dbReference type="AlphaFoldDB" id="A0A9W4IMG5"/>
<evidence type="ECO:0000256" key="1">
    <source>
        <dbReference type="ARBA" id="ARBA00004141"/>
    </source>
</evidence>
<dbReference type="Pfam" id="PF03006">
    <property type="entry name" value="HlyIII"/>
    <property type="match status" value="1"/>
</dbReference>
<feature type="transmembrane region" description="Helical" evidence="6">
    <location>
        <begin position="128"/>
        <end position="148"/>
    </location>
</feature>
<accession>A0A9W4IMG5</accession>
<keyword evidence="2 6" id="KW-0812">Transmembrane</keyword>
<evidence type="ECO:0000313" key="7">
    <source>
        <dbReference type="EMBL" id="CAG8304937.1"/>
    </source>
</evidence>
<evidence type="ECO:0000256" key="6">
    <source>
        <dbReference type="SAM" id="Phobius"/>
    </source>
</evidence>
<feature type="transmembrane region" description="Helical" evidence="6">
    <location>
        <begin position="35"/>
        <end position="52"/>
    </location>
</feature>
<keyword evidence="5" id="KW-0862">Zinc</keyword>
<dbReference type="EMBL" id="CAJVPG010000071">
    <property type="protein sequence ID" value="CAG8304937.1"/>
    <property type="molecule type" value="Genomic_DNA"/>
</dbReference>
<comment type="subcellular location">
    <subcellularLocation>
        <location evidence="1">Membrane</location>
        <topology evidence="1">Multi-pass membrane protein</topology>
    </subcellularLocation>
</comment>
<keyword evidence="4 6" id="KW-0472">Membrane</keyword>
<proteinExistence type="predicted"/>
<organism evidence="7 8">
    <name type="scientific">Penicillium salamii</name>
    <dbReference type="NCBI Taxonomy" id="1612424"/>
    <lineage>
        <taxon>Eukaryota</taxon>
        <taxon>Fungi</taxon>
        <taxon>Dikarya</taxon>
        <taxon>Ascomycota</taxon>
        <taxon>Pezizomycotina</taxon>
        <taxon>Eurotiomycetes</taxon>
        <taxon>Eurotiomycetidae</taxon>
        <taxon>Eurotiales</taxon>
        <taxon>Aspergillaceae</taxon>
        <taxon>Penicillium</taxon>
    </lineage>
</organism>
<dbReference type="Proteomes" id="UP001152649">
    <property type="component" value="Unassembled WGS sequence"/>
</dbReference>
<evidence type="ECO:0000256" key="5">
    <source>
        <dbReference type="PIRSR" id="PIRSR604254-1"/>
    </source>
</evidence>
<evidence type="ECO:0000256" key="4">
    <source>
        <dbReference type="ARBA" id="ARBA00023136"/>
    </source>
</evidence>
<evidence type="ECO:0000256" key="2">
    <source>
        <dbReference type="ARBA" id="ARBA00022692"/>
    </source>
</evidence>
<reference evidence="7" key="1">
    <citation type="submission" date="2021-07" db="EMBL/GenBank/DDBJ databases">
        <authorList>
            <person name="Branca A.L. A."/>
        </authorList>
    </citation>
    <scope>NUCLEOTIDE SEQUENCE</scope>
</reference>
<sequence>MPIYFVDMEASRCDSKPRPALQYKLVHTNGSVNPKIHFCGSGILLCFIYHIIRCSSLTSNAITSLVSLLSNLFCFGTSAFCHHLLDSRKQLSSFFFLLDHIGIILHIWGTSVSVLLLENSSSGKITSVILGTTLAGMVCGTYLITWPREKEERVLVIGVFGALALCSVSLYNAVFSSMSRLTVSYTSWLWSMASEGGSTPVGLFKS</sequence>
<protein>
    <submittedName>
        <fullName evidence="7">Uncharacterized protein</fullName>
    </submittedName>
</protein>
<keyword evidence="8" id="KW-1185">Reference proteome</keyword>
<dbReference type="InterPro" id="IPR004254">
    <property type="entry name" value="AdipoR/HlyIII-related"/>
</dbReference>
<dbReference type="GO" id="GO:0046872">
    <property type="term" value="F:metal ion binding"/>
    <property type="evidence" value="ECO:0007669"/>
    <property type="project" value="UniProtKB-KW"/>
</dbReference>
<keyword evidence="5" id="KW-0479">Metal-binding</keyword>
<feature type="binding site" evidence="5">
    <location>
        <position position="82"/>
    </location>
    <ligand>
        <name>Zn(2+)</name>
        <dbReference type="ChEBI" id="CHEBI:29105"/>
    </ligand>
</feature>
<dbReference type="GO" id="GO:0016020">
    <property type="term" value="C:membrane"/>
    <property type="evidence" value="ECO:0007669"/>
    <property type="project" value="UniProtKB-SubCell"/>
</dbReference>
<feature type="transmembrane region" description="Helical" evidence="6">
    <location>
        <begin position="91"/>
        <end position="116"/>
    </location>
</feature>
<feature type="transmembrane region" description="Helical" evidence="6">
    <location>
        <begin position="64"/>
        <end position="85"/>
    </location>
</feature>
<keyword evidence="3 6" id="KW-1133">Transmembrane helix</keyword>